<accession>A0ABD1PK72</accession>
<name>A0ABD1PK72_9LAMI</name>
<dbReference type="Proteomes" id="UP001604277">
    <property type="component" value="Unassembled WGS sequence"/>
</dbReference>
<sequence>MGGFLKYSKWKGDIDIAHNFRCAIRKPVPKRPPLAVKWEKPNQHMDGLTLILMAAVSVNWVLWLVPGGGIIRDGKGGVRALCRNERNDHKYNDIQMNIIRIIWRVYNEVHLLSMGGFLKYSKWKGDIDIVHNFRCPIRKPVPKRPLAVKWEKPNQHMDWLES</sequence>
<dbReference type="EMBL" id="JBFOLJ010000018">
    <property type="protein sequence ID" value="KAL2464152.1"/>
    <property type="molecule type" value="Genomic_DNA"/>
</dbReference>
<dbReference type="EMBL" id="JBFOLJ010000018">
    <property type="protein sequence ID" value="KAL2464062.1"/>
    <property type="molecule type" value="Genomic_DNA"/>
</dbReference>
<keyword evidence="1" id="KW-1133">Transmembrane helix</keyword>
<protein>
    <submittedName>
        <fullName evidence="2">Uncharacterized protein</fullName>
    </submittedName>
</protein>
<keyword evidence="4" id="KW-1185">Reference proteome</keyword>
<dbReference type="AlphaFoldDB" id="A0ABD1PK72"/>
<evidence type="ECO:0000313" key="4">
    <source>
        <dbReference type="Proteomes" id="UP001604277"/>
    </source>
</evidence>
<comment type="caution">
    <text evidence="2">The sequence shown here is derived from an EMBL/GenBank/DDBJ whole genome shotgun (WGS) entry which is preliminary data.</text>
</comment>
<proteinExistence type="predicted"/>
<reference evidence="2" key="2">
    <citation type="submission" date="2024-07" db="EMBL/GenBank/DDBJ databases">
        <title>Two chromosome-level genome assemblies of Korean endemic species Abeliophyllum distichum and Forsythia ovata (Oleaceae).</title>
        <authorList>
            <person name="Mun J.H."/>
        </authorList>
    </citation>
    <scope>NUCLEOTIDE SEQUENCE</scope>
    <source>
        <strain evidence="2">KNKB202402200001</strain>
        <tissue evidence="2">Leaf</tissue>
    </source>
</reference>
<keyword evidence="1" id="KW-0812">Transmembrane</keyword>
<evidence type="ECO:0000256" key="1">
    <source>
        <dbReference type="SAM" id="Phobius"/>
    </source>
</evidence>
<organism evidence="2 4">
    <name type="scientific">Forsythia ovata</name>
    <dbReference type="NCBI Taxonomy" id="205694"/>
    <lineage>
        <taxon>Eukaryota</taxon>
        <taxon>Viridiplantae</taxon>
        <taxon>Streptophyta</taxon>
        <taxon>Embryophyta</taxon>
        <taxon>Tracheophyta</taxon>
        <taxon>Spermatophyta</taxon>
        <taxon>Magnoliopsida</taxon>
        <taxon>eudicotyledons</taxon>
        <taxon>Gunneridae</taxon>
        <taxon>Pentapetalae</taxon>
        <taxon>asterids</taxon>
        <taxon>lamiids</taxon>
        <taxon>Lamiales</taxon>
        <taxon>Oleaceae</taxon>
        <taxon>Forsythieae</taxon>
        <taxon>Forsythia</taxon>
    </lineage>
</organism>
<reference evidence="4" key="1">
    <citation type="submission" date="2024-07" db="EMBL/GenBank/DDBJ databases">
        <title>Two chromosome-level genome assemblies of Korean endemic species Abeliophyllum distichum and Forsythia ovata (Oleaceae).</title>
        <authorList>
            <person name="Jang H."/>
        </authorList>
    </citation>
    <scope>NUCLEOTIDE SEQUENCE [LARGE SCALE GENOMIC DNA]</scope>
</reference>
<evidence type="ECO:0000313" key="2">
    <source>
        <dbReference type="EMBL" id="KAL2464062.1"/>
    </source>
</evidence>
<evidence type="ECO:0000313" key="3">
    <source>
        <dbReference type="EMBL" id="KAL2464152.1"/>
    </source>
</evidence>
<feature type="transmembrane region" description="Helical" evidence="1">
    <location>
        <begin position="47"/>
        <end position="65"/>
    </location>
</feature>
<keyword evidence="1" id="KW-0472">Membrane</keyword>
<gene>
    <name evidence="2" type="ORF">Fot_52018</name>
    <name evidence="3" type="ORF">Fot_52108</name>
</gene>